<dbReference type="GO" id="GO:0005764">
    <property type="term" value="C:lysosome"/>
    <property type="evidence" value="ECO:0007669"/>
    <property type="project" value="TreeGrafter"/>
</dbReference>
<evidence type="ECO:0000313" key="7">
    <source>
        <dbReference type="WBParaSite" id="jg18553"/>
    </source>
</evidence>
<evidence type="ECO:0000259" key="5">
    <source>
        <dbReference type="PROSITE" id="PS50015"/>
    </source>
</evidence>
<evidence type="ECO:0000256" key="2">
    <source>
        <dbReference type="ARBA" id="ARBA00023157"/>
    </source>
</evidence>
<dbReference type="PANTHER" id="PTHR10340:SF34">
    <property type="entry name" value="SPHINGOMYELIN PHOSPHODIESTERASE"/>
    <property type="match status" value="1"/>
</dbReference>
<dbReference type="PANTHER" id="PTHR10340">
    <property type="entry name" value="SPHINGOMYELIN PHOSPHODIESTERASE"/>
    <property type="match status" value="1"/>
</dbReference>
<keyword evidence="3" id="KW-0325">Glycoprotein</keyword>
<dbReference type="InterPro" id="IPR004843">
    <property type="entry name" value="Calcineurin-like_PHP"/>
</dbReference>
<dbReference type="InterPro" id="IPR008139">
    <property type="entry name" value="SaposinB_dom"/>
</dbReference>
<evidence type="ECO:0000313" key="6">
    <source>
        <dbReference type="Proteomes" id="UP000887574"/>
    </source>
</evidence>
<dbReference type="GO" id="GO:0016020">
    <property type="term" value="C:membrane"/>
    <property type="evidence" value="ECO:0007669"/>
    <property type="project" value="GOC"/>
</dbReference>
<dbReference type="Proteomes" id="UP000887574">
    <property type="component" value="Unplaced"/>
</dbReference>
<protein>
    <submittedName>
        <fullName evidence="7">Saposin B-type domain-containing protein</fullName>
    </submittedName>
</protein>
<dbReference type="AlphaFoldDB" id="A0A915DCX4"/>
<dbReference type="Pfam" id="PF00149">
    <property type="entry name" value="Metallophos"/>
    <property type="match status" value="1"/>
</dbReference>
<dbReference type="GO" id="GO:0061750">
    <property type="term" value="F:acid sphingomyelin phosphodiesterase activity"/>
    <property type="evidence" value="ECO:0007669"/>
    <property type="project" value="TreeGrafter"/>
</dbReference>
<keyword evidence="1" id="KW-0378">Hydrolase</keyword>
<sequence length="288" mass="32449">MIQKNATREKIVETAESLCVNFADKDPAFCSGMIAQFKDSFFYVAEQSVLKPSQLCAFIFPDCGTASNPFNGGNWDIDLPPKPSNLPPKISITVPQKTFRVLQLSDLHFDFSYTPGSEADCKLPICCQTSIPLTKPNKPAGYWGTLASCDLPWWTIENMLQHINKTEKIDYIMLTGDYMSHRDWTYTRQGHLEVIANLSATMTKYFPSTPVFYTLGNHEGVPVDSFPPHFAPAIFQPEWMYRAIYSAGEKWLPPQANESAIYRGSYSLMVTQDLKLISVNTGKNVLIF</sequence>
<dbReference type="Gene3D" id="3.60.21.10">
    <property type="match status" value="1"/>
</dbReference>
<organism evidence="6 7">
    <name type="scientific">Ditylenchus dipsaci</name>
    <dbReference type="NCBI Taxonomy" id="166011"/>
    <lineage>
        <taxon>Eukaryota</taxon>
        <taxon>Metazoa</taxon>
        <taxon>Ecdysozoa</taxon>
        <taxon>Nematoda</taxon>
        <taxon>Chromadorea</taxon>
        <taxon>Rhabditida</taxon>
        <taxon>Tylenchina</taxon>
        <taxon>Tylenchomorpha</taxon>
        <taxon>Sphaerularioidea</taxon>
        <taxon>Anguinidae</taxon>
        <taxon>Anguininae</taxon>
        <taxon>Ditylenchus</taxon>
    </lineage>
</organism>
<evidence type="ECO:0000256" key="4">
    <source>
        <dbReference type="ARBA" id="ARBA00047268"/>
    </source>
</evidence>
<dbReference type="InterPro" id="IPR029052">
    <property type="entry name" value="Metallo-depent_PP-like"/>
</dbReference>
<dbReference type="SUPFAM" id="SSF56300">
    <property type="entry name" value="Metallo-dependent phosphatases"/>
    <property type="match status" value="1"/>
</dbReference>
<keyword evidence="2" id="KW-1015">Disulfide bond</keyword>
<evidence type="ECO:0000256" key="1">
    <source>
        <dbReference type="ARBA" id="ARBA00022801"/>
    </source>
</evidence>
<proteinExistence type="predicted"/>
<accession>A0A915DCX4</accession>
<dbReference type="GO" id="GO:0046513">
    <property type="term" value="P:ceramide biosynthetic process"/>
    <property type="evidence" value="ECO:0007669"/>
    <property type="project" value="TreeGrafter"/>
</dbReference>
<comment type="catalytic activity">
    <reaction evidence="4">
        <text>a sphingomyelin + H2O = phosphocholine + an N-acylsphing-4-enine + H(+)</text>
        <dbReference type="Rhea" id="RHEA:19253"/>
        <dbReference type="ChEBI" id="CHEBI:15377"/>
        <dbReference type="ChEBI" id="CHEBI:15378"/>
        <dbReference type="ChEBI" id="CHEBI:17636"/>
        <dbReference type="ChEBI" id="CHEBI:52639"/>
        <dbReference type="ChEBI" id="CHEBI:295975"/>
        <dbReference type="EC" id="3.1.4.12"/>
    </reaction>
    <physiologicalReaction direction="left-to-right" evidence="4">
        <dbReference type="Rhea" id="RHEA:19254"/>
    </physiologicalReaction>
</comment>
<dbReference type="WBParaSite" id="jg18553">
    <property type="protein sequence ID" value="jg18553"/>
    <property type="gene ID" value="jg18553"/>
</dbReference>
<reference evidence="7" key="1">
    <citation type="submission" date="2022-11" db="UniProtKB">
        <authorList>
            <consortium name="WormBaseParasite"/>
        </authorList>
    </citation>
    <scope>IDENTIFICATION</scope>
</reference>
<dbReference type="GO" id="GO:0006685">
    <property type="term" value="P:sphingomyelin catabolic process"/>
    <property type="evidence" value="ECO:0007669"/>
    <property type="project" value="TreeGrafter"/>
</dbReference>
<keyword evidence="6" id="KW-1185">Reference proteome</keyword>
<name>A0A915DCX4_9BILA</name>
<dbReference type="PROSITE" id="PS50015">
    <property type="entry name" value="SAP_B"/>
    <property type="match status" value="1"/>
</dbReference>
<feature type="domain" description="Saposin B-type" evidence="5">
    <location>
        <begin position="1"/>
        <end position="67"/>
    </location>
</feature>
<dbReference type="GO" id="GO:0005615">
    <property type="term" value="C:extracellular space"/>
    <property type="evidence" value="ECO:0007669"/>
    <property type="project" value="TreeGrafter"/>
</dbReference>
<evidence type="ECO:0000256" key="3">
    <source>
        <dbReference type="ARBA" id="ARBA00023180"/>
    </source>
</evidence>